<dbReference type="KEGG" id="xba:C7S18_00840"/>
<evidence type="ECO:0000313" key="2">
    <source>
        <dbReference type="EMBL" id="AVP95833.1"/>
    </source>
</evidence>
<dbReference type="SUPFAM" id="SSF88659">
    <property type="entry name" value="Sigma3 and sigma4 domains of RNA polymerase sigma factors"/>
    <property type="match status" value="1"/>
</dbReference>
<name>A0A2P1PLW8_9GAMM</name>
<accession>A0A2P1PLW8</accession>
<organism evidence="2 3">
    <name type="scientific">Ahniella affigens</name>
    <dbReference type="NCBI Taxonomy" id="2021234"/>
    <lineage>
        <taxon>Bacteria</taxon>
        <taxon>Pseudomonadati</taxon>
        <taxon>Pseudomonadota</taxon>
        <taxon>Gammaproteobacteria</taxon>
        <taxon>Lysobacterales</taxon>
        <taxon>Rhodanobacteraceae</taxon>
        <taxon>Ahniella</taxon>
    </lineage>
</organism>
<dbReference type="OrthoDB" id="128473at2"/>
<dbReference type="EMBL" id="CP027860">
    <property type="protein sequence ID" value="AVP95833.1"/>
    <property type="molecule type" value="Genomic_DNA"/>
</dbReference>
<proteinExistence type="predicted"/>
<dbReference type="RefSeq" id="WP_106889762.1">
    <property type="nucleotide sequence ID" value="NZ_CP027860.1"/>
</dbReference>
<keyword evidence="3" id="KW-1185">Reference proteome</keyword>
<sequence length="191" mass="21315">MTDSLLTIDPESPEHAETVEALQRALEPELSARFEAHYAELKRVARAERRRNMGMTQSLNTTALVNELYLKLLHAGAMVPAGKHFFALSALAVRRILVDRARHRLHVRGHANAMLAEADADCDDATLLEVHDAVDQLRRVNPRLAAVVTCRWFAGYSEPETAAALAIAERTVRRDWERARIWLHAALGAAP</sequence>
<gene>
    <name evidence="2" type="ORF">C7S18_00840</name>
</gene>
<dbReference type="Pfam" id="PF07638">
    <property type="entry name" value="Sigma70_ECF"/>
    <property type="match status" value="1"/>
</dbReference>
<protein>
    <submittedName>
        <fullName evidence="2">RNA polymerase subunit sigma</fullName>
    </submittedName>
</protein>
<dbReference type="Gene3D" id="1.10.10.10">
    <property type="entry name" value="Winged helix-like DNA-binding domain superfamily/Winged helix DNA-binding domain"/>
    <property type="match status" value="1"/>
</dbReference>
<dbReference type="AlphaFoldDB" id="A0A2P1PLW8"/>
<dbReference type="Proteomes" id="UP000241074">
    <property type="component" value="Chromosome"/>
</dbReference>
<reference evidence="2 3" key="1">
    <citation type="submission" date="2018-03" db="EMBL/GenBank/DDBJ databases">
        <title>Ahniella affigens gen. nov., sp. nov., a gammaproteobacterium isolated from sandy soil near a stream.</title>
        <authorList>
            <person name="Ko Y."/>
            <person name="Kim J.-H."/>
        </authorList>
    </citation>
    <scope>NUCLEOTIDE SEQUENCE [LARGE SCALE GENOMIC DNA]</scope>
    <source>
        <strain evidence="2 3">D13</strain>
    </source>
</reference>
<evidence type="ECO:0000313" key="3">
    <source>
        <dbReference type="Proteomes" id="UP000241074"/>
    </source>
</evidence>
<dbReference type="InterPro" id="IPR011517">
    <property type="entry name" value="RNA_pol_sigma70_ECF-like"/>
</dbReference>
<evidence type="ECO:0000259" key="1">
    <source>
        <dbReference type="Pfam" id="PF07638"/>
    </source>
</evidence>
<dbReference type="InterPro" id="IPR053812">
    <property type="entry name" value="HTH_Sigma70_ECF-like"/>
</dbReference>
<feature type="domain" description="RNA polymerase sigma-70 ECF-like HTH" evidence="1">
    <location>
        <begin position="34"/>
        <end position="187"/>
    </location>
</feature>
<dbReference type="NCBIfam" id="TIGR02999">
    <property type="entry name" value="Sig-70_X6"/>
    <property type="match status" value="1"/>
</dbReference>
<dbReference type="InterPro" id="IPR013324">
    <property type="entry name" value="RNA_pol_sigma_r3/r4-like"/>
</dbReference>
<dbReference type="InterPro" id="IPR036388">
    <property type="entry name" value="WH-like_DNA-bd_sf"/>
</dbReference>
<reference evidence="2 3" key="2">
    <citation type="submission" date="2018-03" db="EMBL/GenBank/DDBJ databases">
        <authorList>
            <person name="Keele B.F."/>
        </authorList>
    </citation>
    <scope>NUCLEOTIDE SEQUENCE [LARGE SCALE GENOMIC DNA]</scope>
    <source>
        <strain evidence="2 3">D13</strain>
    </source>
</reference>